<gene>
    <name evidence="3" type="ORF">C449_10019</name>
</gene>
<proteinExistence type="predicted"/>
<feature type="transmembrane region" description="Helical" evidence="2">
    <location>
        <begin position="6"/>
        <end position="29"/>
    </location>
</feature>
<name>M0MKM6_9EURY</name>
<comment type="caution">
    <text evidence="3">The sequence shown here is derived from an EMBL/GenBank/DDBJ whole genome shotgun (WGS) entry which is preliminary data.</text>
</comment>
<evidence type="ECO:0000313" key="4">
    <source>
        <dbReference type="Proteomes" id="UP000011669"/>
    </source>
</evidence>
<dbReference type="InterPro" id="IPR058318">
    <property type="entry name" value="DUF8005"/>
</dbReference>
<reference evidence="3 4" key="1">
    <citation type="journal article" date="2014" name="PLoS Genet.">
        <title>Phylogenetically driven sequencing of extremely halophilic archaea reveals strategies for static and dynamic osmo-response.</title>
        <authorList>
            <person name="Becker E.A."/>
            <person name="Seitzer P.M."/>
            <person name="Tritt A."/>
            <person name="Larsen D."/>
            <person name="Krusor M."/>
            <person name="Yao A.I."/>
            <person name="Wu D."/>
            <person name="Madern D."/>
            <person name="Eisen J.A."/>
            <person name="Darling A.E."/>
            <person name="Facciotti M.T."/>
        </authorList>
    </citation>
    <scope>NUCLEOTIDE SEQUENCE [LARGE SCALE GENOMIC DNA]</scope>
    <source>
        <strain evidence="3 4">DSM 5350</strain>
    </source>
</reference>
<accession>M0MKM6</accession>
<feature type="compositionally biased region" description="Basic and acidic residues" evidence="1">
    <location>
        <begin position="49"/>
        <end position="67"/>
    </location>
</feature>
<evidence type="ECO:0000313" key="3">
    <source>
        <dbReference type="EMBL" id="EMA44985.1"/>
    </source>
</evidence>
<protein>
    <submittedName>
        <fullName evidence="3">Uncharacterized protein</fullName>
    </submittedName>
</protein>
<dbReference type="OrthoDB" id="157285at2157"/>
<evidence type="ECO:0000256" key="1">
    <source>
        <dbReference type="SAM" id="MobiDB-lite"/>
    </source>
</evidence>
<dbReference type="EMBL" id="AOMD01000021">
    <property type="protein sequence ID" value="EMA44985.1"/>
    <property type="molecule type" value="Genomic_DNA"/>
</dbReference>
<dbReference type="PATRIC" id="fig|1227455.4.peg.2050"/>
<dbReference type="STRING" id="1227455.C449_10019"/>
<dbReference type="InParanoid" id="M0MKM6"/>
<evidence type="ECO:0000256" key="2">
    <source>
        <dbReference type="SAM" id="Phobius"/>
    </source>
</evidence>
<keyword evidence="2" id="KW-1133">Transmembrane helix</keyword>
<dbReference type="Pfam" id="PF26027">
    <property type="entry name" value="DUF8005"/>
    <property type="match status" value="1"/>
</dbReference>
<keyword evidence="4" id="KW-1185">Reference proteome</keyword>
<keyword evidence="2" id="KW-0472">Membrane</keyword>
<dbReference type="AlphaFoldDB" id="M0MKM6"/>
<feature type="region of interest" description="Disordered" evidence="1">
    <location>
        <begin position="44"/>
        <end position="67"/>
    </location>
</feature>
<dbReference type="Proteomes" id="UP000011669">
    <property type="component" value="Unassembled WGS sequence"/>
</dbReference>
<keyword evidence="2" id="KW-0812">Transmembrane</keyword>
<sequence>MVTEFGLFYVGGMSLLFVFWAYGLVSFVLDVKNKLIPLVRQYRRGRRRQKEEAEREAEREERERQLY</sequence>
<organism evidence="3 4">
    <name type="scientific">Halococcus saccharolyticus DSM 5350</name>
    <dbReference type="NCBI Taxonomy" id="1227455"/>
    <lineage>
        <taxon>Archaea</taxon>
        <taxon>Methanobacteriati</taxon>
        <taxon>Methanobacteriota</taxon>
        <taxon>Stenosarchaea group</taxon>
        <taxon>Halobacteria</taxon>
        <taxon>Halobacteriales</taxon>
        <taxon>Halococcaceae</taxon>
        <taxon>Halococcus</taxon>
    </lineage>
</organism>
<dbReference type="RefSeq" id="WP_006077855.1">
    <property type="nucleotide sequence ID" value="NZ_AOMD01000021.1"/>
</dbReference>